<evidence type="ECO:0000313" key="4">
    <source>
        <dbReference type="EMBL" id="KAK9939274.1"/>
    </source>
</evidence>
<sequence length="487" mass="54008">MGKREKQTNKFHWDELSEEERELANRKASKSVVHSSSSDDDEANEDLSLKIVEKALLMRAAKLASENDAVSVDPSGLTGHLSSSSSPVAEADTADLETRKVVKKGRVRKNKKMKIEDPAMIVANEEGKVEAARAVDETNELNNVQITDNIVLRKLLRGPRYFDPPDRSWGTCFNCGEEGHAAVNCTEAKRKKPCFVCGSLEHNAKQCEKGQDCFICKKGGHHAKNCPEKYKGGSLNSKICLKCGDSGHEMYLCKNDYPSDDLKEIQCYVCKRFGHLCCVKCVDYSPKEVSCYKCGELGHTGMACIRGGENTVSGSPRLCFKCGEGGHIARECTTSTNARKRYDVFSKVSTPLRPHKEKKDHMGCYSAPHDLNKYKRKHTQFDEGGYATSQKAKHRGGWLVDDPEDFSPRKGKKNSWKSPATPSKSHRISSLTACGHASSSRSSKKLWKVSGGTPMSHGTSKSVQHRYSASRFSNSGADAIRRNNDRW</sequence>
<keyword evidence="1" id="KW-0863">Zinc-finger</keyword>
<feature type="region of interest" description="Disordered" evidence="2">
    <location>
        <begin position="67"/>
        <end position="93"/>
    </location>
</feature>
<feature type="compositionally biased region" description="Basic and acidic residues" evidence="2">
    <location>
        <begin position="1"/>
        <end position="15"/>
    </location>
</feature>
<keyword evidence="1" id="KW-0479">Metal-binding</keyword>
<comment type="caution">
    <text evidence="4">The sequence shown here is derived from an EMBL/GenBank/DDBJ whole genome shotgun (WGS) entry which is preliminary data.</text>
</comment>
<dbReference type="PANTHER" id="PTHR46978:SF1">
    <property type="entry name" value="ZINC KNUCKLE (CCHC-TYPE) FAMILY PROTEIN"/>
    <property type="match status" value="1"/>
</dbReference>
<feature type="domain" description="CCHC-type" evidence="3">
    <location>
        <begin position="213"/>
        <end position="228"/>
    </location>
</feature>
<dbReference type="InterPro" id="IPR001878">
    <property type="entry name" value="Znf_CCHC"/>
</dbReference>
<organism evidence="4 5">
    <name type="scientific">Rubus argutus</name>
    <name type="common">Southern blackberry</name>
    <dbReference type="NCBI Taxonomy" id="59490"/>
    <lineage>
        <taxon>Eukaryota</taxon>
        <taxon>Viridiplantae</taxon>
        <taxon>Streptophyta</taxon>
        <taxon>Embryophyta</taxon>
        <taxon>Tracheophyta</taxon>
        <taxon>Spermatophyta</taxon>
        <taxon>Magnoliopsida</taxon>
        <taxon>eudicotyledons</taxon>
        <taxon>Gunneridae</taxon>
        <taxon>Pentapetalae</taxon>
        <taxon>rosids</taxon>
        <taxon>fabids</taxon>
        <taxon>Rosales</taxon>
        <taxon>Rosaceae</taxon>
        <taxon>Rosoideae</taxon>
        <taxon>Rosoideae incertae sedis</taxon>
        <taxon>Rubus</taxon>
    </lineage>
</organism>
<dbReference type="SUPFAM" id="SSF57756">
    <property type="entry name" value="Retrovirus zinc finger-like domains"/>
    <property type="match status" value="3"/>
</dbReference>
<dbReference type="AlphaFoldDB" id="A0AAW1XS50"/>
<proteinExistence type="predicted"/>
<accession>A0AAW1XS50</accession>
<feature type="domain" description="CCHC-type" evidence="3">
    <location>
        <begin position="291"/>
        <end position="304"/>
    </location>
</feature>
<evidence type="ECO:0000256" key="1">
    <source>
        <dbReference type="PROSITE-ProRule" id="PRU00047"/>
    </source>
</evidence>
<protein>
    <recommendedName>
        <fullName evidence="3">CCHC-type domain-containing protein</fullName>
    </recommendedName>
</protein>
<gene>
    <name evidence="4" type="ORF">M0R45_015975</name>
</gene>
<evidence type="ECO:0000313" key="5">
    <source>
        <dbReference type="Proteomes" id="UP001457282"/>
    </source>
</evidence>
<dbReference type="GO" id="GO:0008270">
    <property type="term" value="F:zinc ion binding"/>
    <property type="evidence" value="ECO:0007669"/>
    <property type="project" value="UniProtKB-KW"/>
</dbReference>
<dbReference type="PROSITE" id="PS50158">
    <property type="entry name" value="ZF_CCHC"/>
    <property type="match status" value="4"/>
</dbReference>
<evidence type="ECO:0000256" key="2">
    <source>
        <dbReference type="SAM" id="MobiDB-lite"/>
    </source>
</evidence>
<feature type="region of interest" description="Disordered" evidence="2">
    <location>
        <begin position="385"/>
        <end position="487"/>
    </location>
</feature>
<reference evidence="4 5" key="1">
    <citation type="journal article" date="2023" name="G3 (Bethesda)">
        <title>A chromosome-length genome assembly and annotation of blackberry (Rubus argutus, cv. 'Hillquist').</title>
        <authorList>
            <person name="Bruna T."/>
            <person name="Aryal R."/>
            <person name="Dudchenko O."/>
            <person name="Sargent D.J."/>
            <person name="Mead D."/>
            <person name="Buti M."/>
            <person name="Cavallini A."/>
            <person name="Hytonen T."/>
            <person name="Andres J."/>
            <person name="Pham M."/>
            <person name="Weisz D."/>
            <person name="Mascagni F."/>
            <person name="Usai G."/>
            <person name="Natali L."/>
            <person name="Bassil N."/>
            <person name="Fernandez G.E."/>
            <person name="Lomsadze A."/>
            <person name="Armour M."/>
            <person name="Olukolu B."/>
            <person name="Poorten T."/>
            <person name="Britton C."/>
            <person name="Davik J."/>
            <person name="Ashrafi H."/>
            <person name="Aiden E.L."/>
            <person name="Borodovsky M."/>
            <person name="Worthington M."/>
        </authorList>
    </citation>
    <scope>NUCLEOTIDE SEQUENCE [LARGE SCALE GENOMIC DNA]</scope>
    <source>
        <strain evidence="4">PI 553951</strain>
    </source>
</reference>
<feature type="compositionally biased region" description="Polar residues" evidence="2">
    <location>
        <begin position="456"/>
        <end position="476"/>
    </location>
</feature>
<feature type="compositionally biased region" description="Polar residues" evidence="2">
    <location>
        <begin position="416"/>
        <end position="441"/>
    </location>
</feature>
<dbReference type="EMBL" id="JBEDUW010000003">
    <property type="protein sequence ID" value="KAK9939274.1"/>
    <property type="molecule type" value="Genomic_DNA"/>
</dbReference>
<dbReference type="GO" id="GO:0003676">
    <property type="term" value="F:nucleic acid binding"/>
    <property type="evidence" value="ECO:0007669"/>
    <property type="project" value="InterPro"/>
</dbReference>
<dbReference type="SMART" id="SM00343">
    <property type="entry name" value="ZnF_C2HC"/>
    <property type="match status" value="6"/>
</dbReference>
<dbReference type="Proteomes" id="UP001457282">
    <property type="component" value="Unassembled WGS sequence"/>
</dbReference>
<keyword evidence="1" id="KW-0862">Zinc</keyword>
<dbReference type="InterPro" id="IPR036875">
    <property type="entry name" value="Znf_CCHC_sf"/>
</dbReference>
<feature type="domain" description="CCHC-type" evidence="3">
    <location>
        <begin position="172"/>
        <end position="187"/>
    </location>
</feature>
<dbReference type="Gene3D" id="4.10.60.10">
    <property type="entry name" value="Zinc finger, CCHC-type"/>
    <property type="match status" value="4"/>
</dbReference>
<dbReference type="Pfam" id="PF00098">
    <property type="entry name" value="zf-CCHC"/>
    <property type="match status" value="2"/>
</dbReference>
<keyword evidence="5" id="KW-1185">Reference proteome</keyword>
<feature type="region of interest" description="Disordered" evidence="2">
    <location>
        <begin position="1"/>
        <end position="45"/>
    </location>
</feature>
<evidence type="ECO:0000259" key="3">
    <source>
        <dbReference type="PROSITE" id="PS50158"/>
    </source>
</evidence>
<dbReference type="PANTHER" id="PTHR46978">
    <property type="entry name" value="ZINC KNUCKLE (CCHC-TYPE) FAMILY PROTEIN"/>
    <property type="match status" value="1"/>
</dbReference>
<name>A0AAW1XS50_RUBAR</name>
<feature type="domain" description="CCHC-type" evidence="3">
    <location>
        <begin position="319"/>
        <end position="332"/>
    </location>
</feature>